<feature type="coiled-coil region" evidence="5">
    <location>
        <begin position="324"/>
        <end position="378"/>
    </location>
</feature>
<dbReference type="Gene3D" id="1.20.5.170">
    <property type="match status" value="1"/>
</dbReference>
<dbReference type="Pfam" id="PF03131">
    <property type="entry name" value="bZIP_Maf"/>
    <property type="match status" value="1"/>
</dbReference>
<gene>
    <name evidence="8" type="ORF">MSPICULIGERA_LOCUS19767</name>
</gene>
<dbReference type="PANTHER" id="PTHR11462:SF35">
    <property type="entry name" value="TRANSCRIPTION FACTOR JRA"/>
    <property type="match status" value="1"/>
</dbReference>
<accession>A0AA36D663</accession>
<feature type="compositionally biased region" description="Low complexity" evidence="6">
    <location>
        <begin position="287"/>
        <end position="299"/>
    </location>
</feature>
<feature type="domain" description="BZIP" evidence="7">
    <location>
        <begin position="319"/>
        <end position="382"/>
    </location>
</feature>
<dbReference type="GO" id="GO:0000978">
    <property type="term" value="F:RNA polymerase II cis-regulatory region sequence-specific DNA binding"/>
    <property type="evidence" value="ECO:0007669"/>
    <property type="project" value="TreeGrafter"/>
</dbReference>
<keyword evidence="4" id="KW-0804">Transcription</keyword>
<dbReference type="InterPro" id="IPR002112">
    <property type="entry name" value="Leuzip_Jun"/>
</dbReference>
<protein>
    <recommendedName>
        <fullName evidence="7">BZIP domain-containing protein</fullName>
    </recommendedName>
</protein>
<dbReference type="InterPro" id="IPR050946">
    <property type="entry name" value="AP-1_TF_bZIP"/>
</dbReference>
<dbReference type="PROSITE" id="PS00036">
    <property type="entry name" value="BZIP_BASIC"/>
    <property type="match status" value="1"/>
</dbReference>
<dbReference type="InterPro" id="IPR004826">
    <property type="entry name" value="bZIP_Maf"/>
</dbReference>
<dbReference type="GO" id="GO:0042127">
    <property type="term" value="P:regulation of cell population proliferation"/>
    <property type="evidence" value="ECO:0007669"/>
    <property type="project" value="TreeGrafter"/>
</dbReference>
<reference evidence="8" key="1">
    <citation type="submission" date="2023-06" db="EMBL/GenBank/DDBJ databases">
        <authorList>
            <person name="Delattre M."/>
        </authorList>
    </citation>
    <scope>NUCLEOTIDE SEQUENCE</scope>
    <source>
        <strain evidence="8">AF72</strain>
    </source>
</reference>
<dbReference type="SUPFAM" id="SSF57959">
    <property type="entry name" value="Leucine zipper domain"/>
    <property type="match status" value="1"/>
</dbReference>
<keyword evidence="9" id="KW-1185">Reference proteome</keyword>
<dbReference type="PRINTS" id="PR00043">
    <property type="entry name" value="LEUZIPPRJUN"/>
</dbReference>
<dbReference type="InterPro" id="IPR004827">
    <property type="entry name" value="bZIP"/>
</dbReference>
<dbReference type="AlphaFoldDB" id="A0AA36D663"/>
<dbReference type="Proteomes" id="UP001177023">
    <property type="component" value="Unassembled WGS sequence"/>
</dbReference>
<keyword evidence="2" id="KW-0805">Transcription regulation</keyword>
<evidence type="ECO:0000256" key="3">
    <source>
        <dbReference type="ARBA" id="ARBA00023125"/>
    </source>
</evidence>
<comment type="similarity">
    <text evidence="1">Belongs to the bZIP family. Jun subfamily.</text>
</comment>
<evidence type="ECO:0000256" key="1">
    <source>
        <dbReference type="ARBA" id="ARBA00006882"/>
    </source>
</evidence>
<dbReference type="EMBL" id="CATQJA010002663">
    <property type="protein sequence ID" value="CAJ0581610.1"/>
    <property type="molecule type" value="Genomic_DNA"/>
</dbReference>
<proteinExistence type="inferred from homology"/>
<feature type="non-terminal residue" evidence="8">
    <location>
        <position position="400"/>
    </location>
</feature>
<keyword evidence="3" id="KW-0238">DNA-binding</keyword>
<dbReference type="GO" id="GO:0000981">
    <property type="term" value="F:DNA-binding transcription factor activity, RNA polymerase II-specific"/>
    <property type="evidence" value="ECO:0007669"/>
    <property type="project" value="TreeGrafter"/>
</dbReference>
<feature type="region of interest" description="Disordered" evidence="6">
    <location>
        <begin position="276"/>
        <end position="314"/>
    </location>
</feature>
<keyword evidence="5" id="KW-0175">Coiled coil</keyword>
<sequence>MLLLSYQLPTLPTLTPEQHELFSNIMKSPEFETIRRDIAASARLMNGLKDLQTPFPLATPTPTKLFGSQGNESNEQRQYAQGFLDALIHIQKLDGFKYDQTLVSPSLVTPVLRGQVADPLMSPLLSPHNTLDLNAVIQAFSNPVTPVCSAPPSLPSILNALDESRLGTSSLPSAFSAPLSSTFLQASASTSVCSTVSSSSSSAASASSSGALLAPSGSNSLNLSSFPTTSLNLPPPLPFNAFKFSADPLPTMPSFPTRLEQPEPFSQEMKIEIPCSKGSISDDDMSSRSSSTGPSSAGGRILPSKSGDFDGIHVDENERRKLERKRLRNRMAASKCRQKKLEKIQELEQLVNEEKYTASKLDQELATLRLYMEDLQRKAMYHAQNGCPLPPILHHKLNGH</sequence>
<dbReference type="GO" id="GO:0051726">
    <property type="term" value="P:regulation of cell cycle"/>
    <property type="evidence" value="ECO:0007669"/>
    <property type="project" value="TreeGrafter"/>
</dbReference>
<evidence type="ECO:0000256" key="5">
    <source>
        <dbReference type="SAM" id="Coils"/>
    </source>
</evidence>
<dbReference type="InterPro" id="IPR046347">
    <property type="entry name" value="bZIP_sf"/>
</dbReference>
<dbReference type="CDD" id="cd14696">
    <property type="entry name" value="bZIP_Jun"/>
    <property type="match status" value="1"/>
</dbReference>
<dbReference type="GO" id="GO:0005667">
    <property type="term" value="C:transcription regulator complex"/>
    <property type="evidence" value="ECO:0007669"/>
    <property type="project" value="TreeGrafter"/>
</dbReference>
<evidence type="ECO:0000256" key="4">
    <source>
        <dbReference type="ARBA" id="ARBA00023163"/>
    </source>
</evidence>
<evidence type="ECO:0000313" key="9">
    <source>
        <dbReference type="Proteomes" id="UP001177023"/>
    </source>
</evidence>
<evidence type="ECO:0000313" key="8">
    <source>
        <dbReference type="EMBL" id="CAJ0581610.1"/>
    </source>
</evidence>
<organism evidence="8 9">
    <name type="scientific">Mesorhabditis spiculigera</name>
    <dbReference type="NCBI Taxonomy" id="96644"/>
    <lineage>
        <taxon>Eukaryota</taxon>
        <taxon>Metazoa</taxon>
        <taxon>Ecdysozoa</taxon>
        <taxon>Nematoda</taxon>
        <taxon>Chromadorea</taxon>
        <taxon>Rhabditida</taxon>
        <taxon>Rhabditina</taxon>
        <taxon>Rhabditomorpha</taxon>
        <taxon>Rhabditoidea</taxon>
        <taxon>Rhabditidae</taxon>
        <taxon>Mesorhabditinae</taxon>
        <taxon>Mesorhabditis</taxon>
    </lineage>
</organism>
<evidence type="ECO:0000259" key="7">
    <source>
        <dbReference type="PROSITE" id="PS50217"/>
    </source>
</evidence>
<dbReference type="PROSITE" id="PS50217">
    <property type="entry name" value="BZIP"/>
    <property type="match status" value="1"/>
</dbReference>
<comment type="caution">
    <text evidence="8">The sequence shown here is derived from an EMBL/GenBank/DDBJ whole genome shotgun (WGS) entry which is preliminary data.</text>
</comment>
<name>A0AA36D663_9BILA</name>
<dbReference type="SMART" id="SM00338">
    <property type="entry name" value="BRLZ"/>
    <property type="match status" value="1"/>
</dbReference>
<dbReference type="PANTHER" id="PTHR11462">
    <property type="entry name" value="JUN TRANSCRIPTION FACTOR-RELATED"/>
    <property type="match status" value="1"/>
</dbReference>
<evidence type="ECO:0000256" key="2">
    <source>
        <dbReference type="ARBA" id="ARBA00023015"/>
    </source>
</evidence>
<evidence type="ECO:0000256" key="6">
    <source>
        <dbReference type="SAM" id="MobiDB-lite"/>
    </source>
</evidence>